<reference evidence="3" key="1">
    <citation type="journal article" date="2017" name="Nat. Ecol. Evol.">
        <title>Genome expansion and lineage-specific genetic innovations in the forest pathogenic fungi Armillaria.</title>
        <authorList>
            <person name="Sipos G."/>
            <person name="Prasanna A.N."/>
            <person name="Walter M.C."/>
            <person name="O'Connor E."/>
            <person name="Balint B."/>
            <person name="Krizsan K."/>
            <person name="Kiss B."/>
            <person name="Hess J."/>
            <person name="Varga T."/>
            <person name="Slot J."/>
            <person name="Riley R."/>
            <person name="Boka B."/>
            <person name="Rigling D."/>
            <person name="Barry K."/>
            <person name="Lee J."/>
            <person name="Mihaltcheva S."/>
            <person name="LaButti K."/>
            <person name="Lipzen A."/>
            <person name="Waldron R."/>
            <person name="Moloney N.M."/>
            <person name="Sperisen C."/>
            <person name="Kredics L."/>
            <person name="Vagvoelgyi C."/>
            <person name="Patrignani A."/>
            <person name="Fitzpatrick D."/>
            <person name="Nagy I."/>
            <person name="Doyle S."/>
            <person name="Anderson J.B."/>
            <person name="Grigoriev I.V."/>
            <person name="Gueldener U."/>
            <person name="Muensterkoetter M."/>
            <person name="Nagy L.G."/>
        </authorList>
    </citation>
    <scope>NUCLEOTIDE SEQUENCE [LARGE SCALE GENOMIC DNA]</scope>
    <source>
        <strain evidence="3">C18/9</strain>
    </source>
</reference>
<feature type="compositionally biased region" description="Polar residues" evidence="1">
    <location>
        <begin position="191"/>
        <end position="206"/>
    </location>
</feature>
<feature type="region of interest" description="Disordered" evidence="1">
    <location>
        <begin position="186"/>
        <end position="206"/>
    </location>
</feature>
<name>A0A284RQM9_ARMOS</name>
<sequence>MDELSEEERELEEMDNSIRIRGFKTIVLIGCVKTQQEEKQEKDHFHAEYSHPRRSPAVSMLFVPTRCILSMPSLAWDSTPLSGFWHHNRKRPRVTAGSNGWCCLLASPHLHCLIALPFLSSYEPRHQTSRRSYDASNKPAISQRNDSVISYKGRLRMQPTRSERMTRPFLVREVSEAVSGLSKALAPPMTLDNTSPPSASQSKHQTSVEWNYDEAWRVLDDRDGNDKAIRGTGPTCQGMENVPALDLTPRCWKVSCLLFRHPRTFKSNELSARSLHVPTSVHSPVHVDSRHPSTSLVGYHYPFSRHQEADANKSAISQHKGSTSAPRAYPSRSAIFSIIILEPSLLTTVSDFAPNDVGKYQAFVEENHAQQEVVRFLPAHPQIPEIPSTNTEFLILCPARKKGLTQDDVRRATEDRIGMGIHAVYSRQRIEQAPSVAEPDWDWAPNCSFLPCGYLYVR</sequence>
<accession>A0A284RQM9</accession>
<protein>
    <submittedName>
        <fullName evidence="2">Uncharacterized protein</fullName>
    </submittedName>
</protein>
<dbReference type="EMBL" id="FUEG01000013">
    <property type="protein sequence ID" value="SJL11061.1"/>
    <property type="molecule type" value="Genomic_DNA"/>
</dbReference>
<dbReference type="AlphaFoldDB" id="A0A284RQM9"/>
<organism evidence="2 3">
    <name type="scientific">Armillaria ostoyae</name>
    <name type="common">Armillaria root rot fungus</name>
    <dbReference type="NCBI Taxonomy" id="47428"/>
    <lineage>
        <taxon>Eukaryota</taxon>
        <taxon>Fungi</taxon>
        <taxon>Dikarya</taxon>
        <taxon>Basidiomycota</taxon>
        <taxon>Agaricomycotina</taxon>
        <taxon>Agaricomycetes</taxon>
        <taxon>Agaricomycetidae</taxon>
        <taxon>Agaricales</taxon>
        <taxon>Marasmiineae</taxon>
        <taxon>Physalacriaceae</taxon>
        <taxon>Armillaria</taxon>
    </lineage>
</organism>
<evidence type="ECO:0000256" key="1">
    <source>
        <dbReference type="SAM" id="MobiDB-lite"/>
    </source>
</evidence>
<gene>
    <name evidence="2" type="ORF">ARMOST_14462</name>
</gene>
<dbReference type="Proteomes" id="UP000219338">
    <property type="component" value="Unassembled WGS sequence"/>
</dbReference>
<evidence type="ECO:0000313" key="3">
    <source>
        <dbReference type="Proteomes" id="UP000219338"/>
    </source>
</evidence>
<keyword evidence="3" id="KW-1185">Reference proteome</keyword>
<evidence type="ECO:0000313" key="2">
    <source>
        <dbReference type="EMBL" id="SJL11061.1"/>
    </source>
</evidence>
<proteinExistence type="predicted"/>